<dbReference type="RefSeq" id="WP_168567579.1">
    <property type="nucleotide sequence ID" value="NZ_CP051167.1"/>
</dbReference>
<name>A0A6H1TS48_9CYAN</name>
<dbReference type="EMBL" id="CP051167">
    <property type="protein sequence ID" value="QIZ69422.1"/>
    <property type="molecule type" value="Genomic_DNA"/>
</dbReference>
<dbReference type="PANTHER" id="PTHR43056">
    <property type="entry name" value="PEPTIDASE S9 PROLYL OLIGOPEPTIDASE"/>
    <property type="match status" value="1"/>
</dbReference>
<organism evidence="3 4">
    <name type="scientific">Oxynema aestuarii AP17</name>
    <dbReference type="NCBI Taxonomy" id="2064643"/>
    <lineage>
        <taxon>Bacteria</taxon>
        <taxon>Bacillati</taxon>
        <taxon>Cyanobacteriota</taxon>
        <taxon>Cyanophyceae</taxon>
        <taxon>Oscillatoriophycideae</taxon>
        <taxon>Oscillatoriales</taxon>
        <taxon>Oscillatoriaceae</taxon>
        <taxon>Oxynema</taxon>
        <taxon>Oxynema aestuarii</taxon>
    </lineage>
</organism>
<dbReference type="Gene3D" id="2.60.120.260">
    <property type="entry name" value="Galactose-binding domain-like"/>
    <property type="match status" value="1"/>
</dbReference>
<dbReference type="NCBIfam" id="TIGR00976">
    <property type="entry name" value="CocE_NonD"/>
    <property type="match status" value="1"/>
</dbReference>
<reference evidence="3 4" key="1">
    <citation type="submission" date="2020-04" db="EMBL/GenBank/DDBJ databases">
        <authorList>
            <person name="Basu S."/>
            <person name="Maruthanayagam V."/>
            <person name="Chakraborty S."/>
            <person name="Pramanik A."/>
            <person name="Mukherjee J."/>
            <person name="Brink B."/>
        </authorList>
    </citation>
    <scope>NUCLEOTIDE SEQUENCE [LARGE SCALE GENOMIC DNA]</scope>
    <source>
        <strain evidence="3 4">AP17</strain>
    </source>
</reference>
<evidence type="ECO:0000256" key="1">
    <source>
        <dbReference type="ARBA" id="ARBA00022801"/>
    </source>
</evidence>
<dbReference type="SUPFAM" id="SSF53474">
    <property type="entry name" value="alpha/beta-Hydrolases"/>
    <property type="match status" value="1"/>
</dbReference>
<dbReference type="InterPro" id="IPR005674">
    <property type="entry name" value="CocE/Ser_esterase"/>
</dbReference>
<evidence type="ECO:0000313" key="4">
    <source>
        <dbReference type="Proteomes" id="UP000500857"/>
    </source>
</evidence>
<dbReference type="SUPFAM" id="SSF49785">
    <property type="entry name" value="Galactose-binding domain-like"/>
    <property type="match status" value="1"/>
</dbReference>
<evidence type="ECO:0000313" key="3">
    <source>
        <dbReference type="EMBL" id="QIZ69422.1"/>
    </source>
</evidence>
<gene>
    <name evidence="3" type="ORF">HCG48_01510</name>
</gene>
<evidence type="ECO:0000259" key="2">
    <source>
        <dbReference type="SMART" id="SM00939"/>
    </source>
</evidence>
<proteinExistence type="predicted"/>
<protein>
    <submittedName>
        <fullName evidence="3">CocE/NonD family hydrolase</fullName>
    </submittedName>
</protein>
<dbReference type="Pfam" id="PF02129">
    <property type="entry name" value="Peptidase_S15"/>
    <property type="match status" value="1"/>
</dbReference>
<dbReference type="InterPro" id="IPR029058">
    <property type="entry name" value="AB_hydrolase_fold"/>
</dbReference>
<dbReference type="PANTHER" id="PTHR43056:SF10">
    <property type="entry name" value="COCE_NOND FAMILY, PUTATIVE (AFU_ORTHOLOGUE AFUA_7G00600)-RELATED"/>
    <property type="match status" value="1"/>
</dbReference>
<dbReference type="Gene3D" id="3.40.50.1820">
    <property type="entry name" value="alpha/beta hydrolase"/>
    <property type="match status" value="1"/>
</dbReference>
<dbReference type="GO" id="GO:0008239">
    <property type="term" value="F:dipeptidyl-peptidase activity"/>
    <property type="evidence" value="ECO:0007669"/>
    <property type="project" value="InterPro"/>
</dbReference>
<feature type="domain" description="Xaa-Pro dipeptidyl-peptidase C-terminal" evidence="2">
    <location>
        <begin position="375"/>
        <end position="624"/>
    </location>
</feature>
<dbReference type="Pfam" id="PF08530">
    <property type="entry name" value="PepX_C"/>
    <property type="match status" value="1"/>
</dbReference>
<dbReference type="AlphaFoldDB" id="A0A6H1TS48"/>
<dbReference type="Gene3D" id="1.10.3020.10">
    <property type="entry name" value="alpha-amino acid ester hydrolase ( Helical cap domain)"/>
    <property type="match status" value="1"/>
</dbReference>
<keyword evidence="1 3" id="KW-0378">Hydrolase</keyword>
<dbReference type="InterPro" id="IPR008979">
    <property type="entry name" value="Galactose-bd-like_sf"/>
</dbReference>
<dbReference type="InterPro" id="IPR050585">
    <property type="entry name" value="Xaa-Pro_dipeptidyl-ppase/CocE"/>
</dbReference>
<dbReference type="InterPro" id="IPR013736">
    <property type="entry name" value="Xaa-Pro_dipept_C"/>
</dbReference>
<dbReference type="InterPro" id="IPR000383">
    <property type="entry name" value="Xaa-Pro-like_dom"/>
</dbReference>
<keyword evidence="4" id="KW-1185">Reference proteome</keyword>
<dbReference type="Proteomes" id="UP000500857">
    <property type="component" value="Chromosome"/>
</dbReference>
<sequence length="630" mass="70505">MQHPQPFKRRSRRLYAFFCALGLILALLGAQVPFQVGFAFDLPRNQALYVPMSDGTKIALDLWLPADLKPDARIPTVMRMTRYWRSFGLVDLPMESDPNYGDARRWNEAGYALVIVDGRGSGASFGSRPHPWSEREIEDYAEIVEWIARQPWSNGKVGSFGISYEGNATELLAAHHPEPLKAIAVQFNNFDPYTQLAFPGGVFNEWFVRQWSDGNQVLDANDRSFICVIQKLTGESCEAAKAVVTGVKPVDEDTDGELLKAAIAERRQNLNVYEAAKDITYRDDPFGDRGDTLVDFSPYHFQEEISESGIAIFARGSWFDAGTASGALSRFFTYDNPQTVTIGPWNHGGNFDSNPYNPPRHFVDPPFSEQLEELTAFFDAYLQDDAETTPPPSEIRYYTVGADEWKRTTVWPPEGVELRSWYLAPDGGLSPEAPRGDRAADTYAVDFAATTGTDNRWHTQAGGKDVVYGDRADADRHLLTYTSPPLTEDVEITGDPAITLYLSSTATDGAFYAYLEDVDEGDRVTYLSEGQLRALHRQISSETPPYRVFGPYHSFEREAGMPLKPGEVTEVSFSLFPISVLLKKGHRLRVAIAGHDADTFARYPASGHPTLTIRRDRRYPSKIELPVRGF</sequence>
<accession>A0A6H1TS48</accession>
<dbReference type="KEGG" id="oxy:HCG48_01510"/>
<dbReference type="SMART" id="SM00939">
    <property type="entry name" value="PepX_C"/>
    <property type="match status" value="1"/>
</dbReference>